<dbReference type="SUPFAM" id="SSF47413">
    <property type="entry name" value="lambda repressor-like DNA-binding domains"/>
    <property type="match status" value="1"/>
</dbReference>
<dbReference type="GO" id="GO:0003677">
    <property type="term" value="F:DNA binding"/>
    <property type="evidence" value="ECO:0007669"/>
    <property type="project" value="InterPro"/>
</dbReference>
<dbReference type="InterPro" id="IPR001387">
    <property type="entry name" value="Cro/C1-type_HTH"/>
</dbReference>
<dbReference type="AlphaFoldDB" id="A0A600JGB6"/>
<organism evidence="2">
    <name type="scientific">Salmonella enterica subsp. enterica serovar Bareilly</name>
    <dbReference type="NCBI Taxonomy" id="58096"/>
    <lineage>
        <taxon>Bacteria</taxon>
        <taxon>Pseudomonadati</taxon>
        <taxon>Pseudomonadota</taxon>
        <taxon>Gammaproteobacteria</taxon>
        <taxon>Enterobacterales</taxon>
        <taxon>Enterobacteriaceae</taxon>
        <taxon>Salmonella</taxon>
    </lineage>
</organism>
<reference evidence="2" key="1">
    <citation type="submission" date="2018-08" db="EMBL/GenBank/DDBJ databases">
        <authorList>
            <consortium name="GenomeTrakr network: Whole genome sequencing for foodborne pathogen traceback"/>
        </authorList>
    </citation>
    <scope>NUCLEOTIDE SEQUENCE</scope>
    <source>
        <strain evidence="2">FSIS11813219</strain>
    </source>
</reference>
<feature type="domain" description="HTH cro/C1-type" evidence="1">
    <location>
        <begin position="106"/>
        <end position="150"/>
    </location>
</feature>
<proteinExistence type="predicted"/>
<gene>
    <name evidence="2" type="ORF">D0233_19385</name>
</gene>
<protein>
    <submittedName>
        <fullName evidence="2">XRE family transcriptional regulator</fullName>
    </submittedName>
</protein>
<evidence type="ECO:0000259" key="1">
    <source>
        <dbReference type="PROSITE" id="PS50943"/>
    </source>
</evidence>
<dbReference type="PROSITE" id="PS50943">
    <property type="entry name" value="HTH_CROC1"/>
    <property type="match status" value="1"/>
</dbReference>
<dbReference type="InterPro" id="IPR010982">
    <property type="entry name" value="Lambda_DNA-bd_dom_sf"/>
</dbReference>
<evidence type="ECO:0000313" key="2">
    <source>
        <dbReference type="EMBL" id="ECT3107627.1"/>
    </source>
</evidence>
<dbReference type="SMART" id="SM00530">
    <property type="entry name" value="HTH_XRE"/>
    <property type="match status" value="1"/>
</dbReference>
<dbReference type="Gene3D" id="1.10.260.40">
    <property type="entry name" value="lambda repressor-like DNA-binding domains"/>
    <property type="match status" value="1"/>
</dbReference>
<name>A0A600JGB6_SALET</name>
<dbReference type="Pfam" id="PF01381">
    <property type="entry name" value="HTH_3"/>
    <property type="match status" value="1"/>
</dbReference>
<dbReference type="CDD" id="cd00093">
    <property type="entry name" value="HTH_XRE"/>
    <property type="match status" value="1"/>
</dbReference>
<dbReference type="EMBL" id="AAKMJD010000037">
    <property type="protein sequence ID" value="ECT3107627.1"/>
    <property type="molecule type" value="Genomic_DNA"/>
</dbReference>
<sequence>MKSIQDVRRQNLRDLIDREFDGVQTRLAERMATQANLVNRWVLGKKVIGDQVARKIETAANKPRNWLDIDRSLTLDSFTPVGPTDIGIIAAHNLERWMRESDELNSQGKLQRASGISQNTVSRMLNNEVSVSVSTLEAIASAFGRHGYELLIHPQDQSTIKYDRSRYALLPQSEKDKIESYIEFVLSQNNKTKD</sequence>
<accession>A0A600JGB6</accession>
<comment type="caution">
    <text evidence="2">The sequence shown here is derived from an EMBL/GenBank/DDBJ whole genome shotgun (WGS) entry which is preliminary data.</text>
</comment>